<evidence type="ECO:0000259" key="1">
    <source>
        <dbReference type="PROSITE" id="PS50011"/>
    </source>
</evidence>
<evidence type="ECO:0000313" key="2">
    <source>
        <dbReference type="EMBL" id="KAK4182651.1"/>
    </source>
</evidence>
<name>A0AAN6WIV4_9PEZI</name>
<comment type="caution">
    <text evidence="2">The sequence shown here is derived from an EMBL/GenBank/DDBJ whole genome shotgun (WGS) entry which is preliminary data.</text>
</comment>
<keyword evidence="3" id="KW-1185">Reference proteome</keyword>
<feature type="domain" description="Protein kinase" evidence="1">
    <location>
        <begin position="184"/>
        <end position="534"/>
    </location>
</feature>
<evidence type="ECO:0000313" key="3">
    <source>
        <dbReference type="Proteomes" id="UP001302126"/>
    </source>
</evidence>
<dbReference type="InterPro" id="IPR000719">
    <property type="entry name" value="Prot_kinase_dom"/>
</dbReference>
<dbReference type="EMBL" id="MU864628">
    <property type="protein sequence ID" value="KAK4182651.1"/>
    <property type="molecule type" value="Genomic_DNA"/>
</dbReference>
<dbReference type="GO" id="GO:0004672">
    <property type="term" value="F:protein kinase activity"/>
    <property type="evidence" value="ECO:0007669"/>
    <property type="project" value="InterPro"/>
</dbReference>
<protein>
    <recommendedName>
        <fullName evidence="1">Protein kinase domain-containing protein</fullName>
    </recommendedName>
</protein>
<organism evidence="2 3">
    <name type="scientific">Podospora australis</name>
    <dbReference type="NCBI Taxonomy" id="1536484"/>
    <lineage>
        <taxon>Eukaryota</taxon>
        <taxon>Fungi</taxon>
        <taxon>Dikarya</taxon>
        <taxon>Ascomycota</taxon>
        <taxon>Pezizomycotina</taxon>
        <taxon>Sordariomycetes</taxon>
        <taxon>Sordariomycetidae</taxon>
        <taxon>Sordariales</taxon>
        <taxon>Podosporaceae</taxon>
        <taxon>Podospora</taxon>
    </lineage>
</organism>
<reference evidence="2" key="1">
    <citation type="journal article" date="2023" name="Mol. Phylogenet. Evol.">
        <title>Genome-scale phylogeny and comparative genomics of the fungal order Sordariales.</title>
        <authorList>
            <person name="Hensen N."/>
            <person name="Bonometti L."/>
            <person name="Westerberg I."/>
            <person name="Brannstrom I.O."/>
            <person name="Guillou S."/>
            <person name="Cros-Aarteil S."/>
            <person name="Calhoun S."/>
            <person name="Haridas S."/>
            <person name="Kuo A."/>
            <person name="Mondo S."/>
            <person name="Pangilinan J."/>
            <person name="Riley R."/>
            <person name="LaButti K."/>
            <person name="Andreopoulos B."/>
            <person name="Lipzen A."/>
            <person name="Chen C."/>
            <person name="Yan M."/>
            <person name="Daum C."/>
            <person name="Ng V."/>
            <person name="Clum A."/>
            <person name="Steindorff A."/>
            <person name="Ohm R.A."/>
            <person name="Martin F."/>
            <person name="Silar P."/>
            <person name="Natvig D.O."/>
            <person name="Lalanne C."/>
            <person name="Gautier V."/>
            <person name="Ament-Velasquez S.L."/>
            <person name="Kruys A."/>
            <person name="Hutchinson M.I."/>
            <person name="Powell A.J."/>
            <person name="Barry K."/>
            <person name="Miller A.N."/>
            <person name="Grigoriev I.V."/>
            <person name="Debuchy R."/>
            <person name="Gladieux P."/>
            <person name="Hiltunen Thoren M."/>
            <person name="Johannesson H."/>
        </authorList>
    </citation>
    <scope>NUCLEOTIDE SEQUENCE</scope>
    <source>
        <strain evidence="2">PSN309</strain>
    </source>
</reference>
<gene>
    <name evidence="2" type="ORF">QBC35DRAFT_395550</name>
</gene>
<accession>A0AAN6WIV4</accession>
<dbReference type="SUPFAM" id="SSF56112">
    <property type="entry name" value="Protein kinase-like (PK-like)"/>
    <property type="match status" value="1"/>
</dbReference>
<dbReference type="Proteomes" id="UP001302126">
    <property type="component" value="Unassembled WGS sequence"/>
</dbReference>
<dbReference type="Gene3D" id="1.10.510.10">
    <property type="entry name" value="Transferase(Phosphotransferase) domain 1"/>
    <property type="match status" value="1"/>
</dbReference>
<dbReference type="PROSITE" id="PS50011">
    <property type="entry name" value="PROTEIN_KINASE_DOM"/>
    <property type="match status" value="1"/>
</dbReference>
<dbReference type="AlphaFoldDB" id="A0AAN6WIV4"/>
<dbReference type="InterPro" id="IPR011009">
    <property type="entry name" value="Kinase-like_dom_sf"/>
</dbReference>
<dbReference type="GO" id="GO:0005524">
    <property type="term" value="F:ATP binding"/>
    <property type="evidence" value="ECO:0007669"/>
    <property type="project" value="InterPro"/>
</dbReference>
<sequence>MELSSNVFTNVLTPLAVFLPQVERNSAEGVEGRSSEKIRYQPPPTRERYRWRLDGADMDGLRVFAVPLFVVDKYPLRIDVYLPKIEDYPPDLRKALQPEALIYSPKNKIPTLPISQHIIKGLEIWSETKKGDGFEQEYFEQPFGSKIIISKIPTIFPEDMQIELVRDDDVEQVMMGVDELKQMWGLSGEVPEENWPPVIDLKRVVFERQIHECITVVAEPKRYVFKSLLRDQRYMYNELKTILSLRPHDNLVPRPVYIVTHKIKFGGLLGICGFIMEFFEGGSLKDFLLSDNAPPRGFSLRQKFRLAKQVTEVLMHIDDHPAGFYPDLKPDNIVLRRRPPLASNRDSDGKEPGEEVVFDAVLLDLEQRGGWFSWSPPEIAYLEYFEILATKLDGSRFGDLKQGIVRRLRACMTDWRPEIQNMLYQNSVGGFSAPWLALLRERLGIPSPPKSYKLERAQTFMLGKLLWCLFEGQARVRCGIDHEVLQENDLDLRGHGFPEFRHSPHKIQELIKRCTAGAPEWDVTAAVEKKEKYLQRKGIVLRDGKLFPAEVKDGQEVSVENTMNAARQYWVEELERANTFLQELLLSLCEEGRVREGGVLAKAESRPLMGEVLGELVEVERELLG</sequence>
<proteinExistence type="predicted"/>
<reference evidence="2" key="2">
    <citation type="submission" date="2023-05" db="EMBL/GenBank/DDBJ databases">
        <authorList>
            <consortium name="Lawrence Berkeley National Laboratory"/>
            <person name="Steindorff A."/>
            <person name="Hensen N."/>
            <person name="Bonometti L."/>
            <person name="Westerberg I."/>
            <person name="Brannstrom I.O."/>
            <person name="Guillou S."/>
            <person name="Cros-Aarteil S."/>
            <person name="Calhoun S."/>
            <person name="Haridas S."/>
            <person name="Kuo A."/>
            <person name="Mondo S."/>
            <person name="Pangilinan J."/>
            <person name="Riley R."/>
            <person name="Labutti K."/>
            <person name="Andreopoulos B."/>
            <person name="Lipzen A."/>
            <person name="Chen C."/>
            <person name="Yanf M."/>
            <person name="Daum C."/>
            <person name="Ng V."/>
            <person name="Clum A."/>
            <person name="Ohm R."/>
            <person name="Martin F."/>
            <person name="Silar P."/>
            <person name="Natvig D."/>
            <person name="Lalanne C."/>
            <person name="Gautier V."/>
            <person name="Ament-Velasquez S.L."/>
            <person name="Kruys A."/>
            <person name="Hutchinson M.I."/>
            <person name="Powell A.J."/>
            <person name="Barry K."/>
            <person name="Miller A.N."/>
            <person name="Grigoriev I.V."/>
            <person name="Debuchy R."/>
            <person name="Gladieux P."/>
            <person name="Thoren M.H."/>
            <person name="Johannesson H."/>
        </authorList>
    </citation>
    <scope>NUCLEOTIDE SEQUENCE</scope>
    <source>
        <strain evidence="2">PSN309</strain>
    </source>
</reference>